<comment type="function">
    <text evidence="11">Regulatory subunit of the condensin complex, a complex required for conversion of interphase chromatin into mitotic-like condense chromosomes.</text>
</comment>
<keyword evidence="6" id="KW-0963">Cytoplasm</keyword>
<reference evidence="13 14" key="1">
    <citation type="submission" date="2017-03" db="EMBL/GenBank/DDBJ databases">
        <title>Genomes of endolithic fungi from Antarctica.</title>
        <authorList>
            <person name="Coleine C."/>
            <person name="Masonjones S."/>
            <person name="Stajich J.E."/>
        </authorList>
    </citation>
    <scope>NUCLEOTIDE SEQUENCE [LARGE SCALE GENOMIC DNA]</scope>
    <source>
        <strain evidence="13 14">CCFEE 5187</strain>
    </source>
</reference>
<evidence type="ECO:0000256" key="8">
    <source>
        <dbReference type="ARBA" id="ARBA00022776"/>
    </source>
</evidence>
<comment type="caution">
    <text evidence="13">The sequence shown here is derived from an EMBL/GenBank/DDBJ whole genome shotgun (WGS) entry which is preliminary data.</text>
</comment>
<feature type="region of interest" description="Disordered" evidence="12">
    <location>
        <begin position="364"/>
        <end position="405"/>
    </location>
</feature>
<dbReference type="OrthoDB" id="362021at2759"/>
<comment type="subcellular location">
    <subcellularLocation>
        <location evidence="1">Chromosome</location>
    </subcellularLocation>
    <subcellularLocation>
        <location evidence="2">Cytoplasm</location>
    </subcellularLocation>
</comment>
<sequence>MPRVRANGGHAAVVATPHKSPMKIPLNDDRQEKAKRLQSRQAVHEMQVNQIREAVTPLRRRKSLVGGRQSLGGDLRTPVGKDDDGMVDGIYVGGRAVTPMRKVPILANFEEWMKMATDNKINATNSWNFALIDYFHDMSLLKEGDGVNFQKASCTLDGCVKIYTSRVDSVATETGKLLSGLADSGNKKQKGDNDEGDGEDGEEEEGEDGVKKRTKKRAQRSSEATLATSFAQLQLKKMELEFSVDPLFKKASADFDEGGAKGLLLNHLTIDGRGRIVFDSSDDTQDASAEDPRRDSVLDTAGKEQKQEKETETKDMDIDIGSLATRFFPNLSRLDEQDICPSLKTFDLGDPSGSLDLPLLKAPEDWKQDDESPGAEGEGDRSGIFLDEDNAMGFDDDDDDDGNLGGFDLPPETGFGEGGEVWAREAAIEPQVRVHNVGPSHGEEDEGGVDGGEAGAFEPGDKLYAVSLNQGKEDDHSNILNYFDQALSKNWAGPEHWKIKRIKDASKPAAAPAKRKEKESFEIDFAAPMSQSLADALYTPATSKSGISLPKVQWKSKTRNLLPDDKHFNSRQLLRLFLKPKAKLGSKRTGTSTDHPRKDEGPDGEMDEAFWARNAQNTAASADNIVNDEAPLQGDYDANFFQDDAFGPPMQDDADDFADAREAFSPTAEGSQAVPMASLEGALNRPSSQDGAFGTQLVAQSRRFRPEYVQYARVAKKVDVRRLKEEMWRGIGFEGEVSLDLSPPFAIHPNSAVSIRDHNTDNPSQSAPSPAAPSRPYRPHPPPLLKAADGSLKFTHVMQNLQSVYPSQQMADISTSYCFICLLHLANERGLVIQNEPGWEELSIWKDESVGAGEGGDY</sequence>
<feature type="compositionally biased region" description="Acidic residues" evidence="12">
    <location>
        <begin position="386"/>
        <end position="402"/>
    </location>
</feature>
<feature type="region of interest" description="Disordered" evidence="12">
    <location>
        <begin position="436"/>
        <end position="457"/>
    </location>
</feature>
<feature type="compositionally biased region" description="Acidic residues" evidence="12">
    <location>
        <begin position="280"/>
        <end position="289"/>
    </location>
</feature>
<evidence type="ECO:0000256" key="12">
    <source>
        <dbReference type="SAM" id="MobiDB-lite"/>
    </source>
</evidence>
<feature type="compositionally biased region" description="Low complexity" evidence="12">
    <location>
        <begin position="763"/>
        <end position="775"/>
    </location>
</feature>
<dbReference type="GO" id="GO:0051301">
    <property type="term" value="P:cell division"/>
    <property type="evidence" value="ECO:0007669"/>
    <property type="project" value="UniProtKB-KW"/>
</dbReference>
<evidence type="ECO:0000256" key="10">
    <source>
        <dbReference type="ARBA" id="ARBA00023306"/>
    </source>
</evidence>
<accession>A0A4U0XCZ9</accession>
<evidence type="ECO:0000256" key="4">
    <source>
        <dbReference type="ARBA" id="ARBA00016065"/>
    </source>
</evidence>
<feature type="region of interest" description="Disordered" evidence="12">
    <location>
        <begin position="753"/>
        <end position="785"/>
    </location>
</feature>
<dbReference type="AlphaFoldDB" id="A0A4U0XCZ9"/>
<evidence type="ECO:0000256" key="9">
    <source>
        <dbReference type="ARBA" id="ARBA00023067"/>
    </source>
</evidence>
<gene>
    <name evidence="13" type="ORF">B0A49_06139</name>
</gene>
<dbReference type="Pfam" id="PF05786">
    <property type="entry name" value="Cnd2"/>
    <property type="match status" value="1"/>
</dbReference>
<evidence type="ECO:0000256" key="1">
    <source>
        <dbReference type="ARBA" id="ARBA00004286"/>
    </source>
</evidence>
<keyword evidence="10 11" id="KW-0131">Cell cycle</keyword>
<feature type="region of interest" description="Disordered" evidence="12">
    <location>
        <begin position="279"/>
        <end position="317"/>
    </location>
</feature>
<dbReference type="GO" id="GO:0000796">
    <property type="term" value="C:condensin complex"/>
    <property type="evidence" value="ECO:0007669"/>
    <property type="project" value="InterPro"/>
</dbReference>
<feature type="compositionally biased region" description="Acidic residues" evidence="12">
    <location>
        <begin position="194"/>
        <end position="207"/>
    </location>
</feature>
<evidence type="ECO:0000313" key="13">
    <source>
        <dbReference type="EMBL" id="TKA72435.1"/>
    </source>
</evidence>
<evidence type="ECO:0000256" key="11">
    <source>
        <dbReference type="PIRNR" id="PIRNR017126"/>
    </source>
</evidence>
<dbReference type="PIRSF" id="PIRSF017126">
    <property type="entry name" value="Condensin_H"/>
    <property type="match status" value="1"/>
</dbReference>
<evidence type="ECO:0000313" key="14">
    <source>
        <dbReference type="Proteomes" id="UP000308768"/>
    </source>
</evidence>
<dbReference type="Proteomes" id="UP000308768">
    <property type="component" value="Unassembled WGS sequence"/>
</dbReference>
<evidence type="ECO:0000256" key="7">
    <source>
        <dbReference type="ARBA" id="ARBA00022618"/>
    </source>
</evidence>
<comment type="similarity">
    <text evidence="3 11">Belongs to the CND2 (condensin subunit 2) family.</text>
</comment>
<keyword evidence="8 11" id="KW-0498">Mitosis</keyword>
<feature type="region of interest" description="Disordered" evidence="12">
    <location>
        <begin position="181"/>
        <end position="223"/>
    </location>
</feature>
<evidence type="ECO:0000256" key="3">
    <source>
        <dbReference type="ARBA" id="ARBA00009471"/>
    </source>
</evidence>
<name>A0A4U0XCZ9_9PEZI</name>
<feature type="compositionally biased region" description="Basic and acidic residues" evidence="12">
    <location>
        <begin position="290"/>
        <end position="317"/>
    </location>
</feature>
<dbReference type="EMBL" id="NAJN01000500">
    <property type="protein sequence ID" value="TKA72435.1"/>
    <property type="molecule type" value="Genomic_DNA"/>
</dbReference>
<dbReference type="GO" id="GO:0003682">
    <property type="term" value="F:chromatin binding"/>
    <property type="evidence" value="ECO:0007669"/>
    <property type="project" value="TreeGrafter"/>
</dbReference>
<dbReference type="GO" id="GO:0007076">
    <property type="term" value="P:mitotic chromosome condensation"/>
    <property type="evidence" value="ECO:0007669"/>
    <property type="project" value="InterPro"/>
</dbReference>
<dbReference type="STRING" id="331657.A0A4U0XCZ9"/>
<keyword evidence="7 11" id="KW-0132">Cell division</keyword>
<evidence type="ECO:0000256" key="2">
    <source>
        <dbReference type="ARBA" id="ARBA00004496"/>
    </source>
</evidence>
<dbReference type="PANTHER" id="PTHR13108">
    <property type="entry name" value="CONDENSIN COMPLEX SUBUNIT 2"/>
    <property type="match status" value="1"/>
</dbReference>
<dbReference type="GO" id="GO:0005737">
    <property type="term" value="C:cytoplasm"/>
    <property type="evidence" value="ECO:0007669"/>
    <property type="project" value="UniProtKB-SubCell"/>
</dbReference>
<proteinExistence type="inferred from homology"/>
<dbReference type="InterPro" id="IPR022816">
    <property type="entry name" value="Condensin_barren_su2"/>
</dbReference>
<dbReference type="PANTHER" id="PTHR13108:SF9">
    <property type="entry name" value="CONDENSIN COMPLEX SUBUNIT 2"/>
    <property type="match status" value="1"/>
</dbReference>
<evidence type="ECO:0000256" key="5">
    <source>
        <dbReference type="ARBA" id="ARBA00022454"/>
    </source>
</evidence>
<keyword evidence="5" id="KW-0158">Chromosome</keyword>
<protein>
    <recommendedName>
        <fullName evidence="4 11">Condensin complex subunit 2</fullName>
    </recommendedName>
</protein>
<evidence type="ECO:0000256" key="6">
    <source>
        <dbReference type="ARBA" id="ARBA00022490"/>
    </source>
</evidence>
<organism evidence="13 14">
    <name type="scientific">Cryomyces minteri</name>
    <dbReference type="NCBI Taxonomy" id="331657"/>
    <lineage>
        <taxon>Eukaryota</taxon>
        <taxon>Fungi</taxon>
        <taxon>Dikarya</taxon>
        <taxon>Ascomycota</taxon>
        <taxon>Pezizomycotina</taxon>
        <taxon>Dothideomycetes</taxon>
        <taxon>Dothideomycetes incertae sedis</taxon>
        <taxon>Cryomyces</taxon>
    </lineage>
</organism>
<keyword evidence="9 11" id="KW-0226">DNA condensation</keyword>
<keyword evidence="14" id="KW-1185">Reference proteome</keyword>
<feature type="region of interest" description="Disordered" evidence="12">
    <location>
        <begin position="584"/>
        <end position="605"/>
    </location>
</feature>